<evidence type="ECO:0000313" key="1">
    <source>
        <dbReference type="EMBL" id="KKM89659.1"/>
    </source>
</evidence>
<comment type="caution">
    <text evidence="1">The sequence shown here is derived from an EMBL/GenBank/DDBJ whole genome shotgun (WGS) entry which is preliminary data.</text>
</comment>
<reference evidence="1" key="1">
    <citation type="journal article" date="2015" name="Nature">
        <title>Complex archaea that bridge the gap between prokaryotes and eukaryotes.</title>
        <authorList>
            <person name="Spang A."/>
            <person name="Saw J.H."/>
            <person name="Jorgensen S.L."/>
            <person name="Zaremba-Niedzwiedzka K."/>
            <person name="Martijn J."/>
            <person name="Lind A.E."/>
            <person name="van Eijk R."/>
            <person name="Schleper C."/>
            <person name="Guy L."/>
            <person name="Ettema T.J."/>
        </authorList>
    </citation>
    <scope>NUCLEOTIDE SEQUENCE</scope>
</reference>
<dbReference type="AlphaFoldDB" id="A0A0F9L4D9"/>
<name>A0A0F9L4D9_9ZZZZ</name>
<dbReference type="EMBL" id="LAZR01006785">
    <property type="protein sequence ID" value="KKM89659.1"/>
    <property type="molecule type" value="Genomic_DNA"/>
</dbReference>
<proteinExistence type="predicted"/>
<gene>
    <name evidence="1" type="ORF">LCGC14_1246480</name>
</gene>
<feature type="non-terminal residue" evidence="1">
    <location>
        <position position="821"/>
    </location>
</feature>
<protein>
    <submittedName>
        <fullName evidence="1">Uncharacterized protein</fullName>
    </submittedName>
</protein>
<sequence>MFLLVGTIDFSMASWPPMPGTIKVEEIKITTTALYEGLAPTLNVYFQIEGGWSSGKSQSMQTTYTTQTLSWTGLYGNQWGGSSIDSMKIRFKTIGGSGPSITKIDRVYVTVIVATARNYYTHKYYIKWNVNDISMSSIQNLRYEWQQTAARNTKMYIYDGSDYQTLVNDRGSSTAYYTGSWALTSPYIQNGDEVWLYIVSDEGNDFDVRFDQLYIEYTNATQFYEISIIAEWSAPNPTSMDTLTYAHNGPTVAFEIYDYIGQDFETITGSPFTLQSKYVSGGNTIKVRYSKVSSSDFTLNIDQLRIDYTYLDHTDHWVDTEVEWLVSDPDLYSMDYLRFTHSAPVSVTFEVYDWVQAQFETPPTGTPLNLQTYPEYYDSSAKTVKVHYLTANHTSPFDLQIDQLRVDYTNKFDYYSVNAEAVWDLTDVIQSVNFLSYSHKTTEIINCVMEIWDFTDTEWDLINSSTNISGFYDTQFDLSDSRYRDGSENVKVRYRTAELTETPFNLLIDRLKVDYTTVRDAHKIDFEVIWDITDVTFNLMEFIKYSHKTNVSIDIDVDIYNFTSQTWFEIESVINSQTFDDDSFALSTDFYNGSNHVRLRFQSDTWEIFNEEGFKLLLDRLTIDYEYYNAVYGYLGNSQYFSFVGDNDVWNVSMYYLDGQDKIFIAYMEPDLSDPNRFEYTWNLIQSATNALTNDDIDIIFYLKDILNNTNEIRYRFISDFDLPITQFTVGNGIESFEDTPANPLTPVSFTHSETTYYREFYRIIDNTMGIIHEWTQFNSSEVSILEDLNSTLPANFTIEYRVIDYAGNEGTNTTYNSNYQ</sequence>
<accession>A0A0F9L4D9</accession>
<organism evidence="1">
    <name type="scientific">marine sediment metagenome</name>
    <dbReference type="NCBI Taxonomy" id="412755"/>
    <lineage>
        <taxon>unclassified sequences</taxon>
        <taxon>metagenomes</taxon>
        <taxon>ecological metagenomes</taxon>
    </lineage>
</organism>